<evidence type="ECO:0000313" key="3">
    <source>
        <dbReference type="EMBL" id="GBC62126.1"/>
    </source>
</evidence>
<evidence type="ECO:0000256" key="2">
    <source>
        <dbReference type="SAM" id="SignalP"/>
    </source>
</evidence>
<proteinExistence type="predicted"/>
<dbReference type="AlphaFoldDB" id="A0A401FYW0"/>
<dbReference type="Gene3D" id="3.40.50.2300">
    <property type="match status" value="1"/>
</dbReference>
<reference evidence="4" key="1">
    <citation type="submission" date="2017-11" db="EMBL/GenBank/DDBJ databases">
        <authorList>
            <person name="Watanabe M."/>
            <person name="Kojima H."/>
        </authorList>
    </citation>
    <scope>NUCLEOTIDE SEQUENCE [LARGE SCALE GENOMIC DNA]</scope>
    <source>
        <strain evidence="4">Tokyo 01</strain>
    </source>
</reference>
<sequence>MKRIETTYCLLAGLVFCLMASSLYAADPAYFDIAPRKQNGEKWQIAYCTADEDAADRHRKRAHLAEMMRSLAELEWLRFAGMSDAGDDQDLWQELARTDQSPYIRFMPLPYSPPDPPDPPDPPVEGENKIPLRQRLKGRGKPPDCVITMDPEAAARLAARRDLSIPILLLVTAEDADPYRISPPPAGENKRIYRANPFRSDLQIRVFRKFFTFGKLGTMYRDDLIGVGSMADLARREKIEILSCALSREAGAKNRELPDTCFQKLIAELGPDGAIYIADHAGVSAANPSQVIETANRAKIKTFARDSALVANGVLMGIATGRFYAEALIRLLSSISEGQAEAADVTPETPKIVINVRTAKAIGYDPPIEVLGAADRIYETYGKDDAAE</sequence>
<evidence type="ECO:0000313" key="4">
    <source>
        <dbReference type="Proteomes" id="UP000288096"/>
    </source>
</evidence>
<comment type="caution">
    <text evidence="3">The sequence shown here is derived from an EMBL/GenBank/DDBJ whole genome shotgun (WGS) entry which is preliminary data.</text>
</comment>
<reference evidence="4" key="2">
    <citation type="submission" date="2019-01" db="EMBL/GenBank/DDBJ databases">
        <title>Genome sequence of Desulfonema ishimotonii strain Tokyo 01.</title>
        <authorList>
            <person name="Fukui M."/>
        </authorList>
    </citation>
    <scope>NUCLEOTIDE SEQUENCE [LARGE SCALE GENOMIC DNA]</scope>
    <source>
        <strain evidence="4">Tokyo 01</strain>
    </source>
</reference>
<dbReference type="OrthoDB" id="1680494at2"/>
<evidence type="ECO:0008006" key="5">
    <source>
        <dbReference type="Google" id="ProtNLM"/>
    </source>
</evidence>
<feature type="signal peptide" evidence="2">
    <location>
        <begin position="1"/>
        <end position="25"/>
    </location>
</feature>
<feature type="chain" id="PRO_5019196378" description="ABC transporter substrate-binding protein" evidence="2">
    <location>
        <begin position="26"/>
        <end position="388"/>
    </location>
</feature>
<accession>A0A401FYW0</accession>
<dbReference type="Proteomes" id="UP000288096">
    <property type="component" value="Unassembled WGS sequence"/>
</dbReference>
<protein>
    <recommendedName>
        <fullName evidence="5">ABC transporter substrate-binding protein</fullName>
    </recommendedName>
</protein>
<dbReference type="EMBL" id="BEXT01000001">
    <property type="protein sequence ID" value="GBC62126.1"/>
    <property type="molecule type" value="Genomic_DNA"/>
</dbReference>
<name>A0A401FYW0_9BACT</name>
<keyword evidence="4" id="KW-1185">Reference proteome</keyword>
<evidence type="ECO:0000256" key="1">
    <source>
        <dbReference type="SAM" id="MobiDB-lite"/>
    </source>
</evidence>
<feature type="compositionally biased region" description="Pro residues" evidence="1">
    <location>
        <begin position="110"/>
        <end position="123"/>
    </location>
</feature>
<organism evidence="3 4">
    <name type="scientific">Desulfonema ishimotonii</name>
    <dbReference type="NCBI Taxonomy" id="45657"/>
    <lineage>
        <taxon>Bacteria</taxon>
        <taxon>Pseudomonadati</taxon>
        <taxon>Thermodesulfobacteriota</taxon>
        <taxon>Desulfobacteria</taxon>
        <taxon>Desulfobacterales</taxon>
        <taxon>Desulfococcaceae</taxon>
        <taxon>Desulfonema</taxon>
    </lineage>
</organism>
<keyword evidence="2" id="KW-0732">Signal</keyword>
<gene>
    <name evidence="3" type="ORF">DENIS_3089</name>
</gene>
<feature type="region of interest" description="Disordered" evidence="1">
    <location>
        <begin position="106"/>
        <end position="128"/>
    </location>
</feature>
<dbReference type="RefSeq" id="WP_124329325.1">
    <property type="nucleotide sequence ID" value="NZ_BEXT01000001.1"/>
</dbReference>